<accession>A0A379SDV6</accession>
<reference evidence="2 3" key="1">
    <citation type="submission" date="2018-06" db="EMBL/GenBank/DDBJ databases">
        <authorList>
            <consortium name="Pathogen Informatics"/>
            <person name="Doyle S."/>
        </authorList>
    </citation>
    <scope>NUCLEOTIDE SEQUENCE [LARGE SCALE GENOMIC DNA]</scope>
    <source>
        <strain evidence="2 3">NCTC10718</strain>
    </source>
</reference>
<evidence type="ECO:0008006" key="4">
    <source>
        <dbReference type="Google" id="ProtNLM"/>
    </source>
</evidence>
<dbReference type="EMBL" id="UGWQ01000004">
    <property type="protein sequence ID" value="SUG27783.1"/>
    <property type="molecule type" value="Genomic_DNA"/>
</dbReference>
<sequence length="168" mass="18030">MKLGKPLFLPVLAGMLLCSVAHAVPVDATAIMKVGMPLTFTHTLIARTFSAGEVPENTVLAEGNVDIVGKNIKAVTLAWDRDINPSWGLSRNAQDAVMSINLSAPASQFHVVNIRFLPETDVVSYSDGTFELNSPAGEFRYKIVTSIGAQILNSGRYKLGLLADVVTM</sequence>
<evidence type="ECO:0000313" key="2">
    <source>
        <dbReference type="EMBL" id="SUG27783.1"/>
    </source>
</evidence>
<dbReference type="AlphaFoldDB" id="A0A379SDV6"/>
<dbReference type="Proteomes" id="UP000254332">
    <property type="component" value="Unassembled WGS sequence"/>
</dbReference>
<evidence type="ECO:0000256" key="1">
    <source>
        <dbReference type="SAM" id="SignalP"/>
    </source>
</evidence>
<protein>
    <recommendedName>
        <fullName evidence="4">Fimbrial protein</fullName>
    </recommendedName>
</protein>
<feature type="signal peptide" evidence="1">
    <location>
        <begin position="1"/>
        <end position="23"/>
    </location>
</feature>
<evidence type="ECO:0000313" key="3">
    <source>
        <dbReference type="Proteomes" id="UP000254332"/>
    </source>
</evidence>
<proteinExistence type="predicted"/>
<organism evidence="2 3">
    <name type="scientific">Salmonella enterica</name>
    <name type="common">Salmonella choleraesuis</name>
    <dbReference type="NCBI Taxonomy" id="28901"/>
    <lineage>
        <taxon>Bacteria</taxon>
        <taxon>Pseudomonadati</taxon>
        <taxon>Pseudomonadota</taxon>
        <taxon>Gammaproteobacteria</taxon>
        <taxon>Enterobacterales</taxon>
        <taxon>Enterobacteriaceae</taxon>
        <taxon>Salmonella</taxon>
    </lineage>
</organism>
<feature type="chain" id="PRO_5016722559" description="Fimbrial protein" evidence="1">
    <location>
        <begin position="24"/>
        <end position="168"/>
    </location>
</feature>
<name>A0A379SDV6_SALER</name>
<keyword evidence="1" id="KW-0732">Signal</keyword>
<gene>
    <name evidence="2" type="ORF">NCTC10718_05113</name>
</gene>